<name>A0AAE1ULX7_9SOLA</name>
<dbReference type="EMBL" id="JAVYJV010000092">
    <property type="protein sequence ID" value="KAK4336773.1"/>
    <property type="molecule type" value="Genomic_DNA"/>
</dbReference>
<dbReference type="AlphaFoldDB" id="A0AAE1ULX7"/>
<evidence type="ECO:0000256" key="2">
    <source>
        <dbReference type="ARBA" id="ARBA00022723"/>
    </source>
</evidence>
<keyword evidence="7" id="KW-1185">Reference proteome</keyword>
<dbReference type="GO" id="GO:0003677">
    <property type="term" value="F:DNA binding"/>
    <property type="evidence" value="ECO:0007669"/>
    <property type="project" value="InterPro"/>
</dbReference>
<protein>
    <recommendedName>
        <fullName evidence="5">A20-type domain-containing protein</fullName>
    </recommendedName>
</protein>
<gene>
    <name evidence="6" type="ORF">RND71_043860</name>
</gene>
<dbReference type="PANTHER" id="PTHR10634">
    <property type="entry name" value="AN1-TYPE ZINC FINGER PROTEIN"/>
    <property type="match status" value="1"/>
</dbReference>
<dbReference type="PANTHER" id="PTHR10634:SF149">
    <property type="entry name" value="AN1-TYPE DOMAIN-CONTAINING PROTEIN-RELATED"/>
    <property type="match status" value="1"/>
</dbReference>
<dbReference type="Proteomes" id="UP001291623">
    <property type="component" value="Unassembled WGS sequence"/>
</dbReference>
<evidence type="ECO:0000256" key="3">
    <source>
        <dbReference type="ARBA" id="ARBA00022771"/>
    </source>
</evidence>
<dbReference type="InterPro" id="IPR000058">
    <property type="entry name" value="Znf_AN1"/>
</dbReference>
<dbReference type="SUPFAM" id="SSF118310">
    <property type="entry name" value="AN1-like Zinc finger"/>
    <property type="match status" value="1"/>
</dbReference>
<keyword evidence="2" id="KW-0479">Metal-binding</keyword>
<dbReference type="GO" id="GO:0008270">
    <property type="term" value="F:zinc ion binding"/>
    <property type="evidence" value="ECO:0007669"/>
    <property type="project" value="UniProtKB-KW"/>
</dbReference>
<proteinExistence type="predicted"/>
<evidence type="ECO:0000313" key="6">
    <source>
        <dbReference type="EMBL" id="KAK4336773.1"/>
    </source>
</evidence>
<dbReference type="SMART" id="SM00154">
    <property type="entry name" value="ZnF_AN1"/>
    <property type="match status" value="1"/>
</dbReference>
<comment type="caution">
    <text evidence="6">The sequence shown here is derived from an EMBL/GenBank/DDBJ whole genome shotgun (WGS) entry which is preliminary data.</text>
</comment>
<dbReference type="InterPro" id="IPR050652">
    <property type="entry name" value="AN1_A20_ZnFinger"/>
</dbReference>
<dbReference type="PROSITE" id="PS51036">
    <property type="entry name" value="ZF_A20"/>
    <property type="match status" value="1"/>
</dbReference>
<organism evidence="6 7">
    <name type="scientific">Anisodus tanguticus</name>
    <dbReference type="NCBI Taxonomy" id="243964"/>
    <lineage>
        <taxon>Eukaryota</taxon>
        <taxon>Viridiplantae</taxon>
        <taxon>Streptophyta</taxon>
        <taxon>Embryophyta</taxon>
        <taxon>Tracheophyta</taxon>
        <taxon>Spermatophyta</taxon>
        <taxon>Magnoliopsida</taxon>
        <taxon>eudicotyledons</taxon>
        <taxon>Gunneridae</taxon>
        <taxon>Pentapetalae</taxon>
        <taxon>asterids</taxon>
        <taxon>lamiids</taxon>
        <taxon>Solanales</taxon>
        <taxon>Solanaceae</taxon>
        <taxon>Solanoideae</taxon>
        <taxon>Hyoscyameae</taxon>
        <taxon>Anisodus</taxon>
    </lineage>
</organism>
<reference evidence="6" key="1">
    <citation type="submission" date="2023-12" db="EMBL/GenBank/DDBJ databases">
        <title>Genome assembly of Anisodus tanguticus.</title>
        <authorList>
            <person name="Wang Y.-J."/>
        </authorList>
    </citation>
    <scope>NUCLEOTIDE SEQUENCE</scope>
    <source>
        <strain evidence="6">KB-2021</strain>
        <tissue evidence="6">Leaf</tissue>
    </source>
</reference>
<accession>A0AAE1ULX7</accession>
<dbReference type="Gene3D" id="4.10.1110.10">
    <property type="entry name" value="AN1-like Zinc finger"/>
    <property type="match status" value="1"/>
</dbReference>
<evidence type="ECO:0000313" key="7">
    <source>
        <dbReference type="Proteomes" id="UP001291623"/>
    </source>
</evidence>
<comment type="function">
    <text evidence="1">May be involved in environmental stress response.</text>
</comment>
<dbReference type="InterPro" id="IPR002653">
    <property type="entry name" value="Znf_A20"/>
</dbReference>
<keyword evidence="4" id="KW-0862">Zinc</keyword>
<dbReference type="InterPro" id="IPR035896">
    <property type="entry name" value="AN1-like_Znf"/>
</dbReference>
<dbReference type="Pfam" id="PF01754">
    <property type="entry name" value="zf-A20"/>
    <property type="match status" value="1"/>
</dbReference>
<keyword evidence="3" id="KW-0863">Zinc-finger</keyword>
<dbReference type="Pfam" id="PF01428">
    <property type="entry name" value="zf-AN1"/>
    <property type="match status" value="1"/>
</dbReference>
<dbReference type="Gene3D" id="1.20.5.4770">
    <property type="match status" value="1"/>
</dbReference>
<evidence type="ECO:0000259" key="5">
    <source>
        <dbReference type="PROSITE" id="PS51036"/>
    </source>
</evidence>
<dbReference type="SUPFAM" id="SSF57716">
    <property type="entry name" value="Glucocorticoid receptor-like (DNA-binding domain)"/>
    <property type="match status" value="1"/>
</dbReference>
<dbReference type="SMART" id="SM00259">
    <property type="entry name" value="ZnF_A20"/>
    <property type="match status" value="1"/>
</dbReference>
<evidence type="ECO:0000256" key="1">
    <source>
        <dbReference type="ARBA" id="ARBA00003732"/>
    </source>
</evidence>
<sequence length="129" mass="13937">MSQALCRCGCGFYGNPVTDGMCSKCYKDAMKRKQAPPATSTNTNNISNQISNALSNSLNESNASNVVASLAAALNVLPELGFPCRCGGIFCASHRYANEHSCTFDYKEHGAEEIRKNNPQIVGEKIQKI</sequence>
<feature type="domain" description="A20-type" evidence="5">
    <location>
        <begin position="1"/>
        <end position="34"/>
    </location>
</feature>
<evidence type="ECO:0000256" key="4">
    <source>
        <dbReference type="ARBA" id="ARBA00022833"/>
    </source>
</evidence>